<feature type="transmembrane region" description="Helical" evidence="6">
    <location>
        <begin position="82"/>
        <end position="103"/>
    </location>
</feature>
<reference evidence="8 9" key="1">
    <citation type="submission" date="2022-05" db="EMBL/GenBank/DDBJ databases">
        <title>Seasonal and diel survey of microbial diversity of the Tyrrhenian coast.</title>
        <authorList>
            <person name="Gattoni G."/>
            <person name="Corral P."/>
        </authorList>
    </citation>
    <scope>NUCLEOTIDE SEQUENCE [LARGE SCALE GENOMIC DNA]</scope>
    <source>
        <strain evidence="8 9">V10</strain>
    </source>
</reference>
<dbReference type="PANTHER" id="PTHR32322">
    <property type="entry name" value="INNER MEMBRANE TRANSPORTER"/>
    <property type="match status" value="1"/>
</dbReference>
<accession>A0ABT0M2A5</accession>
<protein>
    <submittedName>
        <fullName evidence="8">DMT family transporter</fullName>
    </submittedName>
</protein>
<organism evidence="8 9">
    <name type="scientific">Roseinatronobacter domitianus</name>
    <dbReference type="NCBI Taxonomy" id="2940293"/>
    <lineage>
        <taxon>Bacteria</taxon>
        <taxon>Pseudomonadati</taxon>
        <taxon>Pseudomonadota</taxon>
        <taxon>Alphaproteobacteria</taxon>
        <taxon>Rhodobacterales</taxon>
        <taxon>Paracoccaceae</taxon>
        <taxon>Roseinatronobacter</taxon>
    </lineage>
</organism>
<keyword evidence="3 6" id="KW-0812">Transmembrane</keyword>
<evidence type="ECO:0000259" key="7">
    <source>
        <dbReference type="Pfam" id="PF00892"/>
    </source>
</evidence>
<feature type="domain" description="EamA" evidence="7">
    <location>
        <begin position="1"/>
        <end position="126"/>
    </location>
</feature>
<feature type="transmembrane region" description="Helical" evidence="6">
    <location>
        <begin position="55"/>
        <end position="76"/>
    </location>
</feature>
<feature type="transmembrane region" description="Helical" evidence="6">
    <location>
        <begin position="235"/>
        <end position="252"/>
    </location>
</feature>
<keyword evidence="5 6" id="KW-0472">Membrane</keyword>
<evidence type="ECO:0000313" key="9">
    <source>
        <dbReference type="Proteomes" id="UP001202550"/>
    </source>
</evidence>
<dbReference type="SUPFAM" id="SSF103481">
    <property type="entry name" value="Multidrug resistance efflux transporter EmrE"/>
    <property type="match status" value="2"/>
</dbReference>
<evidence type="ECO:0000313" key="8">
    <source>
        <dbReference type="EMBL" id="MCL1628996.1"/>
    </source>
</evidence>
<gene>
    <name evidence="8" type="ORF">M3N55_09660</name>
</gene>
<feature type="transmembrane region" description="Helical" evidence="6">
    <location>
        <begin position="29"/>
        <end position="48"/>
    </location>
</feature>
<comment type="similarity">
    <text evidence="2">Belongs to the EamA transporter family.</text>
</comment>
<dbReference type="InterPro" id="IPR050638">
    <property type="entry name" value="AA-Vitamin_Transporters"/>
</dbReference>
<evidence type="ECO:0000256" key="5">
    <source>
        <dbReference type="ARBA" id="ARBA00023136"/>
    </source>
</evidence>
<sequence length="286" mass="31375">MLLFALLVSLSFFFGHFIAADIEPGVLMALRFALASVMLWGLLWWLGVRPVWARFWRFALIGALMAIYFITMFEALGRTTAVSTAAVFTLTPLMAAGYGWLILRQTTGPWVFSALLIGAIGAVWVIFRADLAALMRFEIGAGEAIFFFGALAHAAVPALLRRYCQDVSPLQSSFGTTLGALLVTLVYAAPEAVVTAFAELPARVWWVLAYLTIVTTALTFFLLQYASKRLPPAKVMAYTYLVPSWVVLWEISAGRWPAALILLGVAATLVALFMLLRAEAPARKTL</sequence>
<feature type="transmembrane region" description="Helical" evidence="6">
    <location>
        <begin position="110"/>
        <end position="127"/>
    </location>
</feature>
<name>A0ABT0M2A5_9RHOB</name>
<feature type="transmembrane region" description="Helical" evidence="6">
    <location>
        <begin position="139"/>
        <end position="160"/>
    </location>
</feature>
<comment type="subcellular location">
    <subcellularLocation>
        <location evidence="1">Membrane</location>
        <topology evidence="1">Multi-pass membrane protein</topology>
    </subcellularLocation>
</comment>
<comment type="caution">
    <text evidence="8">The sequence shown here is derived from an EMBL/GenBank/DDBJ whole genome shotgun (WGS) entry which is preliminary data.</text>
</comment>
<keyword evidence="9" id="KW-1185">Reference proteome</keyword>
<dbReference type="EMBL" id="JALZWP010000008">
    <property type="protein sequence ID" value="MCL1628996.1"/>
    <property type="molecule type" value="Genomic_DNA"/>
</dbReference>
<evidence type="ECO:0000256" key="2">
    <source>
        <dbReference type="ARBA" id="ARBA00007362"/>
    </source>
</evidence>
<evidence type="ECO:0000256" key="1">
    <source>
        <dbReference type="ARBA" id="ARBA00004141"/>
    </source>
</evidence>
<proteinExistence type="inferred from homology"/>
<feature type="domain" description="EamA" evidence="7">
    <location>
        <begin position="142"/>
        <end position="276"/>
    </location>
</feature>
<feature type="transmembrane region" description="Helical" evidence="6">
    <location>
        <begin position="204"/>
        <end position="223"/>
    </location>
</feature>
<dbReference type="InterPro" id="IPR000620">
    <property type="entry name" value="EamA_dom"/>
</dbReference>
<dbReference type="InterPro" id="IPR037185">
    <property type="entry name" value="EmrE-like"/>
</dbReference>
<feature type="transmembrane region" description="Helical" evidence="6">
    <location>
        <begin position="172"/>
        <end position="198"/>
    </location>
</feature>
<evidence type="ECO:0000256" key="6">
    <source>
        <dbReference type="SAM" id="Phobius"/>
    </source>
</evidence>
<dbReference type="Pfam" id="PF00892">
    <property type="entry name" value="EamA"/>
    <property type="match status" value="2"/>
</dbReference>
<evidence type="ECO:0000256" key="3">
    <source>
        <dbReference type="ARBA" id="ARBA00022692"/>
    </source>
</evidence>
<keyword evidence="4 6" id="KW-1133">Transmembrane helix</keyword>
<feature type="transmembrane region" description="Helical" evidence="6">
    <location>
        <begin position="258"/>
        <end position="276"/>
    </location>
</feature>
<dbReference type="PANTHER" id="PTHR32322:SF2">
    <property type="entry name" value="EAMA DOMAIN-CONTAINING PROTEIN"/>
    <property type="match status" value="1"/>
</dbReference>
<dbReference type="Proteomes" id="UP001202550">
    <property type="component" value="Unassembled WGS sequence"/>
</dbReference>
<dbReference type="RefSeq" id="WP_249058345.1">
    <property type="nucleotide sequence ID" value="NZ_JALZWP010000008.1"/>
</dbReference>
<evidence type="ECO:0000256" key="4">
    <source>
        <dbReference type="ARBA" id="ARBA00022989"/>
    </source>
</evidence>